<name>A0A1E3RP39_MYCFV</name>
<proteinExistence type="predicted"/>
<sequence>MSEAELVAFLAAQPSGAICVSGDDGRLLAMPARILNKDGDIVTAEVADAELASAFDDELSACVVADSFETYEAIRGVIAQGPAVRVAGQRPVVALTVARVATFSFATDRRRSRSAQAEPD</sequence>
<reference evidence="2" key="1">
    <citation type="submission" date="2016-09" db="EMBL/GenBank/DDBJ databases">
        <authorList>
            <person name="Greninger A.L."/>
            <person name="Jerome K.R."/>
            <person name="Mcnair B."/>
            <person name="Wallis C."/>
            <person name="Fang F."/>
        </authorList>
    </citation>
    <scope>NUCLEOTIDE SEQUENCE [LARGE SCALE GENOMIC DNA]</scope>
    <source>
        <strain evidence="2">M6</strain>
    </source>
</reference>
<evidence type="ECO:0000313" key="2">
    <source>
        <dbReference type="Proteomes" id="UP000094053"/>
    </source>
</evidence>
<protein>
    <recommendedName>
        <fullName evidence="3">Pyridoxamine 5'-phosphate oxidase</fullName>
    </recommendedName>
</protein>
<comment type="caution">
    <text evidence="1">The sequence shown here is derived from an EMBL/GenBank/DDBJ whole genome shotgun (WGS) entry which is preliminary data.</text>
</comment>
<dbReference type="SUPFAM" id="SSF50475">
    <property type="entry name" value="FMN-binding split barrel"/>
    <property type="match status" value="1"/>
</dbReference>
<gene>
    <name evidence="1" type="ORF">BHQ18_04390</name>
</gene>
<dbReference type="InterPro" id="IPR012349">
    <property type="entry name" value="Split_barrel_FMN-bd"/>
</dbReference>
<accession>A0A1E3RP39</accession>
<dbReference type="AlphaFoldDB" id="A0A1E3RP39"/>
<evidence type="ECO:0008006" key="3">
    <source>
        <dbReference type="Google" id="ProtNLM"/>
    </source>
</evidence>
<dbReference type="Proteomes" id="UP000094053">
    <property type="component" value="Unassembled WGS sequence"/>
</dbReference>
<organism evidence="1 2">
    <name type="scientific">Mycolicibacterium flavescens</name>
    <name type="common">Mycobacterium flavescens</name>
    <dbReference type="NCBI Taxonomy" id="1776"/>
    <lineage>
        <taxon>Bacteria</taxon>
        <taxon>Bacillati</taxon>
        <taxon>Actinomycetota</taxon>
        <taxon>Actinomycetes</taxon>
        <taxon>Mycobacteriales</taxon>
        <taxon>Mycobacteriaceae</taxon>
        <taxon>Mycolicibacterium</taxon>
    </lineage>
</organism>
<keyword evidence="2" id="KW-1185">Reference proteome</keyword>
<dbReference type="Gene3D" id="2.30.110.10">
    <property type="entry name" value="Electron Transport, Fmn-binding Protein, Chain A"/>
    <property type="match status" value="1"/>
</dbReference>
<dbReference type="EMBL" id="MIHA01000003">
    <property type="protein sequence ID" value="ODQ91666.1"/>
    <property type="molecule type" value="Genomic_DNA"/>
</dbReference>
<evidence type="ECO:0000313" key="1">
    <source>
        <dbReference type="EMBL" id="ODQ91666.1"/>
    </source>
</evidence>
<dbReference type="STRING" id="1776.BHQ18_04390"/>